<dbReference type="PANTHER" id="PTHR30603">
    <property type="entry name" value="RNA POLYMERASE SIGMA FACTOR RPO"/>
    <property type="match status" value="1"/>
</dbReference>
<dbReference type="PROSITE" id="PS00716">
    <property type="entry name" value="SIGMA70_2"/>
    <property type="match status" value="1"/>
</dbReference>
<protein>
    <recommendedName>
        <fullName evidence="5">RNA polymerase sigma factor</fullName>
    </recommendedName>
</protein>
<dbReference type="Proteomes" id="UP000183404">
    <property type="component" value="Unassembled WGS sequence"/>
</dbReference>
<dbReference type="InterPro" id="IPR013325">
    <property type="entry name" value="RNA_pol_sigma_r2"/>
</dbReference>
<dbReference type="GO" id="GO:0016987">
    <property type="term" value="F:sigma factor activity"/>
    <property type="evidence" value="ECO:0007669"/>
    <property type="project" value="UniProtKB-KW"/>
</dbReference>
<sequence>MNVNSILTKKQDDELELFKRLKNGDKSARNKIVEKNIGLAVNTALKYSRAYGIELEDLVQEGIIGLIEAAEKFDYTKGFKFSTFAVYYIKQKIHHYFQKYANQVSFSRTGYEKIKKIHSLEQYSENFSVEEIAEITGLKEEDVIALLPLQNPLLSLNQSFAEDNTELSEAISDERSEEEIIKRYEMQELKKILKQALETLNESERKVLKLRFGLTEDGVALNQRQISKILGVTKQRVWRIEKKALEKLQKNWRIKKVLKDFLYE</sequence>
<dbReference type="InterPro" id="IPR000943">
    <property type="entry name" value="RNA_pol_sigma70"/>
</dbReference>
<dbReference type="PROSITE" id="PS00715">
    <property type="entry name" value="SIGMA70_1"/>
    <property type="match status" value="1"/>
</dbReference>
<evidence type="ECO:0000256" key="2">
    <source>
        <dbReference type="ARBA" id="ARBA00023082"/>
    </source>
</evidence>
<dbReference type="GO" id="GO:0003677">
    <property type="term" value="F:DNA binding"/>
    <property type="evidence" value="ECO:0007669"/>
    <property type="project" value="UniProtKB-KW"/>
</dbReference>
<dbReference type="Pfam" id="PF04545">
    <property type="entry name" value="Sigma70_r4"/>
    <property type="match status" value="1"/>
</dbReference>
<dbReference type="InterPro" id="IPR014284">
    <property type="entry name" value="RNA_pol_sigma-70_dom"/>
</dbReference>
<reference evidence="8 9" key="1">
    <citation type="submission" date="2016-10" db="EMBL/GenBank/DDBJ databases">
        <authorList>
            <person name="de Groot N.N."/>
        </authorList>
    </citation>
    <scope>NUCLEOTIDE SEQUENCE [LARGE SCALE GENOMIC DNA]</scope>
    <source>
        <strain evidence="8 9">DSM 569</strain>
    </source>
</reference>
<dbReference type="PRINTS" id="PR00046">
    <property type="entry name" value="SIGMA70FCT"/>
</dbReference>
<comment type="similarity">
    <text evidence="5">Belongs to the sigma-70 factor family.</text>
</comment>
<comment type="function">
    <text evidence="5">Sigma factors are initiation factors that promote the attachment of RNA polymerase to specific initiation sites and are then released.</text>
</comment>
<dbReference type="SUPFAM" id="SSF88659">
    <property type="entry name" value="Sigma3 and sigma4 domains of RNA polymerase sigma factors"/>
    <property type="match status" value="1"/>
</dbReference>
<evidence type="ECO:0000256" key="1">
    <source>
        <dbReference type="ARBA" id="ARBA00023015"/>
    </source>
</evidence>
<dbReference type="SUPFAM" id="SSF88946">
    <property type="entry name" value="Sigma2 domain of RNA polymerase sigma factors"/>
    <property type="match status" value="1"/>
</dbReference>
<name>A0A1G7HSV8_THETY</name>
<dbReference type="InterPro" id="IPR013324">
    <property type="entry name" value="RNA_pol_sigma_r3/r4-like"/>
</dbReference>
<evidence type="ECO:0000256" key="3">
    <source>
        <dbReference type="ARBA" id="ARBA00023125"/>
    </source>
</evidence>
<evidence type="ECO:0000313" key="9">
    <source>
        <dbReference type="Proteomes" id="UP000183404"/>
    </source>
</evidence>
<evidence type="ECO:0000313" key="8">
    <source>
        <dbReference type="EMBL" id="SDF03522.1"/>
    </source>
</evidence>
<dbReference type="PIRSF" id="PIRSF000770">
    <property type="entry name" value="RNA_pol_sigma-SigE/K"/>
    <property type="match status" value="1"/>
</dbReference>
<evidence type="ECO:0000256" key="5">
    <source>
        <dbReference type="RuleBase" id="RU362124"/>
    </source>
</evidence>
<evidence type="ECO:0000259" key="6">
    <source>
        <dbReference type="PROSITE" id="PS00715"/>
    </source>
</evidence>
<dbReference type="Gene3D" id="1.20.120.1810">
    <property type="match status" value="1"/>
</dbReference>
<dbReference type="CDD" id="cd06171">
    <property type="entry name" value="Sigma70_r4"/>
    <property type="match status" value="1"/>
</dbReference>
<dbReference type="AlphaFoldDB" id="A0A1G7HSV8"/>
<dbReference type="Gene3D" id="1.20.140.160">
    <property type="match status" value="1"/>
</dbReference>
<evidence type="ECO:0000259" key="7">
    <source>
        <dbReference type="PROSITE" id="PS00716"/>
    </source>
</evidence>
<dbReference type="InterPro" id="IPR007627">
    <property type="entry name" value="RNA_pol_sigma70_r2"/>
</dbReference>
<keyword evidence="4 5" id="KW-0804">Transcription</keyword>
<dbReference type="InterPro" id="IPR050239">
    <property type="entry name" value="Sigma-70_RNA_pol_init_factors"/>
</dbReference>
<keyword evidence="2 5" id="KW-0731">Sigma factor</keyword>
<dbReference type="GO" id="GO:0006352">
    <property type="term" value="P:DNA-templated transcription initiation"/>
    <property type="evidence" value="ECO:0007669"/>
    <property type="project" value="InterPro"/>
</dbReference>
<feature type="domain" description="RNA polymerase sigma-70" evidence="6">
    <location>
        <begin position="57"/>
        <end position="70"/>
    </location>
</feature>
<accession>A0A1G7HSV8</accession>
<proteinExistence type="inferred from homology"/>
<dbReference type="EMBL" id="FNBS01000002">
    <property type="protein sequence ID" value="SDF03522.1"/>
    <property type="molecule type" value="Genomic_DNA"/>
</dbReference>
<dbReference type="NCBIfam" id="TIGR02937">
    <property type="entry name" value="sigma70-ECF"/>
    <property type="match status" value="1"/>
</dbReference>
<keyword evidence="1 5" id="KW-0805">Transcription regulation</keyword>
<keyword evidence="3 5" id="KW-0238">DNA-binding</keyword>
<gene>
    <name evidence="8" type="ORF">SAMN04244560_00145</name>
</gene>
<evidence type="ECO:0000256" key="4">
    <source>
        <dbReference type="ARBA" id="ARBA00023163"/>
    </source>
</evidence>
<organism evidence="8 9">
    <name type="scientific">Thermoanaerobacter thermohydrosulfuricus</name>
    <name type="common">Clostridium thermohydrosulfuricum</name>
    <dbReference type="NCBI Taxonomy" id="1516"/>
    <lineage>
        <taxon>Bacteria</taxon>
        <taxon>Bacillati</taxon>
        <taxon>Bacillota</taxon>
        <taxon>Clostridia</taxon>
        <taxon>Thermoanaerobacterales</taxon>
        <taxon>Thermoanaerobacteraceae</taxon>
        <taxon>Thermoanaerobacter</taxon>
    </lineage>
</organism>
<dbReference type="PANTHER" id="PTHR30603:SF17">
    <property type="entry name" value="RNA POLYMERASE SIGMA-G FACTOR"/>
    <property type="match status" value="1"/>
</dbReference>
<feature type="domain" description="RNA polymerase sigma-70" evidence="7">
    <location>
        <begin position="222"/>
        <end position="248"/>
    </location>
</feature>
<dbReference type="Pfam" id="PF04542">
    <property type="entry name" value="Sigma70_r2"/>
    <property type="match status" value="1"/>
</dbReference>
<dbReference type="InterPro" id="IPR007630">
    <property type="entry name" value="RNA_pol_sigma70_r4"/>
</dbReference>